<dbReference type="PANTHER" id="PTHR12460:SF0">
    <property type="entry name" value="CID DOMAIN-CONTAINING PROTEIN-RELATED"/>
    <property type="match status" value="1"/>
</dbReference>
<dbReference type="Proteomes" id="UP000190274">
    <property type="component" value="Chromosome E"/>
</dbReference>
<evidence type="ECO:0000313" key="4">
    <source>
        <dbReference type="EMBL" id="SCU87946.1"/>
    </source>
</evidence>
<dbReference type="Gene3D" id="1.25.40.90">
    <property type="match status" value="1"/>
</dbReference>
<organism evidence="4 5">
    <name type="scientific">Lachancea dasiensis</name>
    <dbReference type="NCBI Taxonomy" id="1072105"/>
    <lineage>
        <taxon>Eukaryota</taxon>
        <taxon>Fungi</taxon>
        <taxon>Dikarya</taxon>
        <taxon>Ascomycota</taxon>
        <taxon>Saccharomycotina</taxon>
        <taxon>Saccharomycetes</taxon>
        <taxon>Saccharomycetales</taxon>
        <taxon>Saccharomycetaceae</taxon>
        <taxon>Lachancea</taxon>
    </lineage>
</organism>
<dbReference type="CDD" id="cd17003">
    <property type="entry name" value="CID_Rtt103"/>
    <property type="match status" value="1"/>
</dbReference>
<accession>A0A1G4JCU1</accession>
<dbReference type="SMART" id="SM00582">
    <property type="entry name" value="RPR"/>
    <property type="match status" value="1"/>
</dbReference>
<dbReference type="InterPro" id="IPR047883">
    <property type="entry name" value="Rtt103-like_CID"/>
</dbReference>
<dbReference type="OrthoDB" id="10069473at2759"/>
<feature type="domain" description="CID" evidence="3">
    <location>
        <begin position="1"/>
        <end position="135"/>
    </location>
</feature>
<dbReference type="GO" id="GO:1990269">
    <property type="term" value="F:RNA polymerase II C-terminal domain phosphoserine binding"/>
    <property type="evidence" value="ECO:0007669"/>
    <property type="project" value="EnsemblFungi"/>
</dbReference>
<dbReference type="GO" id="GO:0031124">
    <property type="term" value="P:mRNA 3'-end processing"/>
    <property type="evidence" value="ECO:0007669"/>
    <property type="project" value="EnsemblFungi"/>
</dbReference>
<keyword evidence="5" id="KW-1185">Reference proteome</keyword>
<evidence type="ECO:0000256" key="2">
    <source>
        <dbReference type="SAM" id="MobiDB-lite"/>
    </source>
</evidence>
<dbReference type="GO" id="GO:0035861">
    <property type="term" value="C:site of double-strand break"/>
    <property type="evidence" value="ECO:0007669"/>
    <property type="project" value="EnsemblFungi"/>
</dbReference>
<sequence>MSFSEEQFTSKLNALDETQESIVNASKWLLTQYKEVDQIAHCWKRFVIRPSINTRRKFLAIYLANDVIQQAKHKRVGDFGTAFGKIMPEVLSEVYPELNQEMRRKVKRVVDIWKQRQVFSEPVIEMVYSKLREPSKGASRIEEAPSAKIAPELRQLASIFDQLTKSQGGISSTKTKFDSSLEALDPNSAVYSENYKTVQRIGQVAKDALQKSMVNRQQAIKELQKLLDFQNEQASQDQFMVGEIDEVLAAKDPQNSNPNGSLEAAMMPTYEETDESDSDAEKSDIEEQGKKRLPSTAGIENDNFKRQKSIISDAGAENLETIEAELYEPTPAEVAANSPVTVTSSIQDLLSKLAN</sequence>
<reference evidence="5" key="1">
    <citation type="submission" date="2016-03" db="EMBL/GenBank/DDBJ databases">
        <authorList>
            <person name="Devillers H."/>
        </authorList>
    </citation>
    <scope>NUCLEOTIDE SEQUENCE [LARGE SCALE GENOMIC DNA]</scope>
</reference>
<dbReference type="PANTHER" id="PTHR12460">
    <property type="entry name" value="CYCLIN-DEPENDENT KINASE INHIBITOR-RELATED PROTEIN"/>
    <property type="match status" value="1"/>
</dbReference>
<dbReference type="AlphaFoldDB" id="A0A1G4JCU1"/>
<evidence type="ECO:0000256" key="1">
    <source>
        <dbReference type="SAM" id="Coils"/>
    </source>
</evidence>
<dbReference type="Pfam" id="PF04818">
    <property type="entry name" value="CID"/>
    <property type="match status" value="1"/>
</dbReference>
<keyword evidence="1" id="KW-0175">Coiled coil</keyword>
<dbReference type="STRING" id="1266660.A0A1G4JCU1"/>
<feature type="compositionally biased region" description="Basic and acidic residues" evidence="2">
    <location>
        <begin position="279"/>
        <end position="290"/>
    </location>
</feature>
<dbReference type="PROSITE" id="PS51391">
    <property type="entry name" value="CID"/>
    <property type="match status" value="1"/>
</dbReference>
<feature type="region of interest" description="Disordered" evidence="2">
    <location>
        <begin position="269"/>
        <end position="308"/>
    </location>
</feature>
<evidence type="ECO:0000259" key="3">
    <source>
        <dbReference type="PROSITE" id="PS51391"/>
    </source>
</evidence>
<proteinExistence type="predicted"/>
<dbReference type="GO" id="GO:0000785">
    <property type="term" value="C:chromatin"/>
    <property type="evidence" value="ECO:0007669"/>
    <property type="project" value="EnsemblFungi"/>
</dbReference>
<dbReference type="SUPFAM" id="SSF48464">
    <property type="entry name" value="ENTH/VHS domain"/>
    <property type="match status" value="1"/>
</dbReference>
<dbReference type="InterPro" id="IPR008942">
    <property type="entry name" value="ENTH_VHS"/>
</dbReference>
<evidence type="ECO:0000313" key="5">
    <source>
        <dbReference type="Proteomes" id="UP000190274"/>
    </source>
</evidence>
<dbReference type="GO" id="GO:0010526">
    <property type="term" value="P:transposable element silencing"/>
    <property type="evidence" value="ECO:0007669"/>
    <property type="project" value="EnsemblFungi"/>
</dbReference>
<dbReference type="EMBL" id="LT598455">
    <property type="protein sequence ID" value="SCU87946.1"/>
    <property type="molecule type" value="Genomic_DNA"/>
</dbReference>
<feature type="coiled-coil region" evidence="1">
    <location>
        <begin position="206"/>
        <end position="233"/>
    </location>
</feature>
<protein>
    <submittedName>
        <fullName evidence="4">LADA_0E07206g1_1</fullName>
    </submittedName>
</protein>
<name>A0A1G4JCU1_9SACH</name>
<gene>
    <name evidence="4" type="ORF">LADA_0E07206G</name>
</gene>
<dbReference type="InterPro" id="IPR006569">
    <property type="entry name" value="CID_dom"/>
</dbReference>